<evidence type="ECO:0000313" key="2">
    <source>
        <dbReference type="EMBL" id="KYF45819.1"/>
    </source>
</evidence>
<dbReference type="AlphaFoldDB" id="A0A139Y431"/>
<reference evidence="2 3" key="1">
    <citation type="journal article" date="2016" name="Nat. Commun.">
        <title>Local admixture of amplified and diversified secreted pathogenesis determinants shapes mosaic Toxoplasma gondii genomes.</title>
        <authorList>
            <person name="Lorenzi H."/>
            <person name="Khan A."/>
            <person name="Behnke M.S."/>
            <person name="Namasivayam S."/>
            <person name="Swapna L.S."/>
            <person name="Hadjithomas M."/>
            <person name="Karamycheva S."/>
            <person name="Pinney D."/>
            <person name="Brunk B.P."/>
            <person name="Ajioka J.W."/>
            <person name="Ajzenberg D."/>
            <person name="Boothroyd J.C."/>
            <person name="Boyle J.P."/>
            <person name="Darde M.L."/>
            <person name="Diaz-Miranda M.A."/>
            <person name="Dubey J.P."/>
            <person name="Fritz H.M."/>
            <person name="Gennari S.M."/>
            <person name="Gregory B.D."/>
            <person name="Kim K."/>
            <person name="Saeij J.P."/>
            <person name="Su C."/>
            <person name="White M.W."/>
            <person name="Zhu X.Q."/>
            <person name="Howe D.K."/>
            <person name="Rosenthal B.M."/>
            <person name="Grigg M.E."/>
            <person name="Parkinson J."/>
            <person name="Liu L."/>
            <person name="Kissinger J.C."/>
            <person name="Roos D.S."/>
            <person name="Sibley L.D."/>
        </authorList>
    </citation>
    <scope>NUCLEOTIDE SEQUENCE [LARGE SCALE GENOMIC DNA]</scope>
    <source>
        <strain evidence="2 3">ARI</strain>
    </source>
</reference>
<sequence>MVSASSPRAGSLLQPSKKVIWKSKLDGEDLIERPSLRSLSLRRRDAPHKSQRKKRDSRMSSQSRFLYLPFFKRAGVRRKDRGSCRQNTRFRERDWTQAHSRISTQCTRLSRRQQPSHSTRTWFGGPFDISQGFSLNTCRGDLPCHRRAGQPDVGRRRPAGPGKGSHSPALHNIRFACAFSRLSQTRIHTSAFWAERGRRGEAVLPKSPGVRSK</sequence>
<evidence type="ECO:0000313" key="3">
    <source>
        <dbReference type="Proteomes" id="UP000074247"/>
    </source>
</evidence>
<organism evidence="2 3">
    <name type="scientific">Toxoplasma gondii ARI</name>
    <dbReference type="NCBI Taxonomy" id="1074872"/>
    <lineage>
        <taxon>Eukaryota</taxon>
        <taxon>Sar</taxon>
        <taxon>Alveolata</taxon>
        <taxon>Apicomplexa</taxon>
        <taxon>Conoidasida</taxon>
        <taxon>Coccidia</taxon>
        <taxon>Eucoccidiorida</taxon>
        <taxon>Eimeriorina</taxon>
        <taxon>Sarcocystidae</taxon>
        <taxon>Toxoplasma</taxon>
    </lineage>
</organism>
<comment type="caution">
    <text evidence="2">The sequence shown here is derived from an EMBL/GenBank/DDBJ whole genome shotgun (WGS) entry which is preliminary data.</text>
</comment>
<name>A0A139Y431_TOXGO</name>
<accession>A0A139Y431</accession>
<protein>
    <submittedName>
        <fullName evidence="2">Uncharacterized protein</fullName>
    </submittedName>
</protein>
<proteinExistence type="predicted"/>
<dbReference type="EMBL" id="AGQS02003978">
    <property type="protein sequence ID" value="KYF45819.1"/>
    <property type="molecule type" value="Genomic_DNA"/>
</dbReference>
<gene>
    <name evidence="2" type="ORF">TGARI_361430</name>
</gene>
<feature type="region of interest" description="Disordered" evidence="1">
    <location>
        <begin position="144"/>
        <end position="168"/>
    </location>
</feature>
<dbReference type="Proteomes" id="UP000074247">
    <property type="component" value="Unassembled WGS sequence"/>
</dbReference>
<evidence type="ECO:0000256" key="1">
    <source>
        <dbReference type="SAM" id="MobiDB-lite"/>
    </source>
</evidence>
<feature type="region of interest" description="Disordered" evidence="1">
    <location>
        <begin position="36"/>
        <end position="61"/>
    </location>
</feature>
<dbReference type="VEuPathDB" id="ToxoDB:TGARI_361430"/>